<dbReference type="AlphaFoldDB" id="A0AAE3L1Y1"/>
<dbReference type="SUPFAM" id="SSF82649">
    <property type="entry name" value="SufE/NifU"/>
    <property type="match status" value="1"/>
</dbReference>
<dbReference type="Gene3D" id="3.90.1010.10">
    <property type="match status" value="1"/>
</dbReference>
<dbReference type="EMBL" id="JANKAS010000001">
    <property type="protein sequence ID" value="MCR1897674.1"/>
    <property type="molecule type" value="Genomic_DNA"/>
</dbReference>
<name>A0AAE3L1Y1_9FIRM</name>
<dbReference type="GO" id="GO:0051536">
    <property type="term" value="F:iron-sulfur cluster binding"/>
    <property type="evidence" value="ECO:0007669"/>
    <property type="project" value="InterPro"/>
</dbReference>
<gene>
    <name evidence="2" type="ORF">NSA47_01540</name>
</gene>
<proteinExistence type="predicted"/>
<evidence type="ECO:0000313" key="3">
    <source>
        <dbReference type="Proteomes" id="UP001205748"/>
    </source>
</evidence>
<dbReference type="InterPro" id="IPR002871">
    <property type="entry name" value="NIF_FeS_clus_asmbl_NifU_N"/>
</dbReference>
<comment type="caution">
    <text evidence="2">The sequence shown here is derived from an EMBL/GenBank/DDBJ whole genome shotgun (WGS) entry which is preliminary data.</text>
</comment>
<feature type="domain" description="NIF system FeS cluster assembly NifU N-terminal" evidence="1">
    <location>
        <begin position="1"/>
        <end position="122"/>
    </location>
</feature>
<dbReference type="Proteomes" id="UP001205748">
    <property type="component" value="Unassembled WGS sequence"/>
</dbReference>
<sequence length="128" mass="13827">MYTDIAIEHFTNPRNVGVIEDYDGMGEAGDPSCGDYLKIYIKVENDFVKDIKFKVHGCAGAIASSSMTTELAKNKPVMAAFAITEGDIINALGGLPEEKVHCSLLGALALKKAIIDYAKTRNKDDNSL</sequence>
<organism evidence="2 3">
    <name type="scientific">Irregularibacter muris</name>
    <dbReference type="NCBI Taxonomy" id="1796619"/>
    <lineage>
        <taxon>Bacteria</taxon>
        <taxon>Bacillati</taxon>
        <taxon>Bacillota</taxon>
        <taxon>Clostridia</taxon>
        <taxon>Eubacteriales</taxon>
        <taxon>Eubacteriaceae</taxon>
        <taxon>Irregularibacter</taxon>
    </lineage>
</organism>
<evidence type="ECO:0000313" key="2">
    <source>
        <dbReference type="EMBL" id="MCR1897674.1"/>
    </source>
</evidence>
<dbReference type="RefSeq" id="WP_257529082.1">
    <property type="nucleotide sequence ID" value="NZ_JANKAS010000001.1"/>
</dbReference>
<reference evidence="2" key="1">
    <citation type="submission" date="2022-07" db="EMBL/GenBank/DDBJ databases">
        <title>Enhanced cultured diversity of the mouse gut microbiota enables custom-made synthetic communities.</title>
        <authorList>
            <person name="Afrizal A."/>
        </authorList>
    </citation>
    <scope>NUCLEOTIDE SEQUENCE</scope>
    <source>
        <strain evidence="2">DSM 28593</strain>
    </source>
</reference>
<dbReference type="CDD" id="cd06664">
    <property type="entry name" value="IscU_like"/>
    <property type="match status" value="1"/>
</dbReference>
<evidence type="ECO:0000259" key="1">
    <source>
        <dbReference type="Pfam" id="PF01592"/>
    </source>
</evidence>
<accession>A0AAE3L1Y1</accession>
<keyword evidence="3" id="KW-1185">Reference proteome</keyword>
<dbReference type="Pfam" id="PF01592">
    <property type="entry name" value="NifU_N"/>
    <property type="match status" value="1"/>
</dbReference>
<dbReference type="PANTHER" id="PTHR10093">
    <property type="entry name" value="IRON-SULFUR CLUSTER ASSEMBLY ENZYME NIFU HOMOLOG"/>
    <property type="match status" value="1"/>
</dbReference>
<dbReference type="GO" id="GO:0005506">
    <property type="term" value="F:iron ion binding"/>
    <property type="evidence" value="ECO:0007669"/>
    <property type="project" value="InterPro"/>
</dbReference>
<dbReference type="GO" id="GO:0016226">
    <property type="term" value="P:iron-sulfur cluster assembly"/>
    <property type="evidence" value="ECO:0007669"/>
    <property type="project" value="InterPro"/>
</dbReference>
<protein>
    <submittedName>
        <fullName evidence="2">Iron-sulfur cluster assembly scaffold protein</fullName>
    </submittedName>
</protein>